<dbReference type="InterPro" id="IPR005069">
    <property type="entry name" value="Nucl-diP-sugar_transferase"/>
</dbReference>
<gene>
    <name evidence="3" type="ORF">PSNMU_V1.4_AUG-EV-PASAV3_0056390</name>
</gene>
<keyword evidence="4" id="KW-1185">Reference proteome</keyword>
<name>A0A448Z9R4_9STRA</name>
<sequence>MRLLRNTAFASRHPNCVASIRFLLFLNLVFLALNTNRTLVSIIDVTSFVEINDEPQYRRRTTETTGSTIEDESQQQQQILPGCPSVIRKKAGLFDQNTSESLLRGDFADTVLLVSSNYAYYNMLQNWEYMASQLHLQWAVLALDNELYEELGPSRAIPAKEEFTVSGPQEFRKGSFQGLTCNKVRMALEVASACKMNVVFTDVDNVFFQNPFEHDLGRLIRSQRYDYVYQPNQPAWAPLEDQCLKGNPRKEANTGFYYFNHKSEIYRNIAESMLEVCVRPENKIDDQSLFWKEFWKAEKRITSRNQTEGSDASFHHCDLSEYVNPWSQQNNFSKTSGSNKRIFQYCCLDPYFYPIGKHNARDGPSNKNPVTYHANYASKYGRKVEKLVHARSDGYGWDMSRFKDGHGGVLEAPKKGQDKKK</sequence>
<reference evidence="3 4" key="1">
    <citation type="submission" date="2019-01" db="EMBL/GenBank/DDBJ databases">
        <authorList>
            <person name="Ferrante I. M."/>
        </authorList>
    </citation>
    <scope>NUCLEOTIDE SEQUENCE [LARGE SCALE GENOMIC DNA]</scope>
    <source>
        <strain evidence="3 4">B856</strain>
    </source>
</reference>
<dbReference type="Proteomes" id="UP000291116">
    <property type="component" value="Unassembled WGS sequence"/>
</dbReference>
<evidence type="ECO:0000313" key="3">
    <source>
        <dbReference type="EMBL" id="VEU38807.1"/>
    </source>
</evidence>
<organism evidence="3 4">
    <name type="scientific">Pseudo-nitzschia multistriata</name>
    <dbReference type="NCBI Taxonomy" id="183589"/>
    <lineage>
        <taxon>Eukaryota</taxon>
        <taxon>Sar</taxon>
        <taxon>Stramenopiles</taxon>
        <taxon>Ochrophyta</taxon>
        <taxon>Bacillariophyta</taxon>
        <taxon>Bacillariophyceae</taxon>
        <taxon>Bacillariophycidae</taxon>
        <taxon>Bacillariales</taxon>
        <taxon>Bacillariaceae</taxon>
        <taxon>Pseudo-nitzschia</taxon>
    </lineage>
</organism>
<dbReference type="EMBL" id="CAACVS010000188">
    <property type="protein sequence ID" value="VEU38807.1"/>
    <property type="molecule type" value="Genomic_DNA"/>
</dbReference>
<dbReference type="PANTHER" id="PTHR47032">
    <property type="entry name" value="UDP-D-XYLOSE:L-FUCOSE ALPHA-1,3-D-XYLOSYLTRANSFERASE-RELATED"/>
    <property type="match status" value="1"/>
</dbReference>
<accession>A0A448Z9R4</accession>
<feature type="region of interest" description="Disordered" evidence="1">
    <location>
        <begin position="402"/>
        <end position="421"/>
    </location>
</feature>
<evidence type="ECO:0000259" key="2">
    <source>
        <dbReference type="Pfam" id="PF03407"/>
    </source>
</evidence>
<dbReference type="GO" id="GO:0005794">
    <property type="term" value="C:Golgi apparatus"/>
    <property type="evidence" value="ECO:0007669"/>
    <property type="project" value="TreeGrafter"/>
</dbReference>
<feature type="domain" description="Nucleotide-diphospho-sugar transferase" evidence="2">
    <location>
        <begin position="137"/>
        <end position="387"/>
    </location>
</feature>
<dbReference type="OrthoDB" id="43705at2759"/>
<dbReference type="Pfam" id="PF03407">
    <property type="entry name" value="Nucleotid_trans"/>
    <property type="match status" value="1"/>
</dbReference>
<dbReference type="PANTHER" id="PTHR47032:SF1">
    <property type="entry name" value="UDP-D-XYLOSE:L-FUCOSE ALPHA-1,3-D-XYLOSYLTRANSFERASE-RELATED"/>
    <property type="match status" value="1"/>
</dbReference>
<protein>
    <recommendedName>
        <fullName evidence="2">Nucleotide-diphospho-sugar transferase domain-containing protein</fullName>
    </recommendedName>
</protein>
<evidence type="ECO:0000313" key="4">
    <source>
        <dbReference type="Proteomes" id="UP000291116"/>
    </source>
</evidence>
<proteinExistence type="predicted"/>
<dbReference type="InterPro" id="IPR052636">
    <property type="entry name" value="UDP-D-xylose:L-fucose_XylT"/>
</dbReference>
<dbReference type="AlphaFoldDB" id="A0A448Z9R4"/>
<evidence type="ECO:0000256" key="1">
    <source>
        <dbReference type="SAM" id="MobiDB-lite"/>
    </source>
</evidence>
<dbReference type="GO" id="GO:0016757">
    <property type="term" value="F:glycosyltransferase activity"/>
    <property type="evidence" value="ECO:0007669"/>
    <property type="project" value="TreeGrafter"/>
</dbReference>